<proteinExistence type="predicted"/>
<dbReference type="GO" id="GO:0003677">
    <property type="term" value="F:DNA binding"/>
    <property type="evidence" value="ECO:0007669"/>
    <property type="project" value="InterPro"/>
</dbReference>
<sequence length="75" mass="8524">MALSRGMCLLRPIRLSKGLTQDQLSILVFEKTGISMSRVMISQFENTKRPLSPEQMRAICLVMGCTEADLYEWSL</sequence>
<name>A0A1R0X1N2_9BACL</name>
<dbReference type="SMART" id="SM00530">
    <property type="entry name" value="HTH_XRE"/>
    <property type="match status" value="1"/>
</dbReference>
<dbReference type="AlphaFoldDB" id="A0A1R0X1N2"/>
<dbReference type="EMBL" id="MKQP01000040">
    <property type="protein sequence ID" value="OMD26774.1"/>
    <property type="molecule type" value="Genomic_DNA"/>
</dbReference>
<dbReference type="InterPro" id="IPR001387">
    <property type="entry name" value="Cro/C1-type_HTH"/>
</dbReference>
<dbReference type="SUPFAM" id="SSF47413">
    <property type="entry name" value="lambda repressor-like DNA-binding domains"/>
    <property type="match status" value="1"/>
</dbReference>
<evidence type="ECO:0000313" key="3">
    <source>
        <dbReference type="Proteomes" id="UP000187465"/>
    </source>
</evidence>
<protein>
    <recommendedName>
        <fullName evidence="1">HTH cro/C1-type domain-containing protein</fullName>
    </recommendedName>
</protein>
<gene>
    <name evidence="2" type="ORF">BJP51_26650</name>
</gene>
<dbReference type="InterPro" id="IPR010982">
    <property type="entry name" value="Lambda_DNA-bd_dom_sf"/>
</dbReference>
<evidence type="ECO:0000313" key="2">
    <source>
        <dbReference type="EMBL" id="OMD26774.1"/>
    </source>
</evidence>
<organism evidence="2 3">
    <name type="scientific">Paenibacillus odorifer</name>
    <dbReference type="NCBI Taxonomy" id="189426"/>
    <lineage>
        <taxon>Bacteria</taxon>
        <taxon>Bacillati</taxon>
        <taxon>Bacillota</taxon>
        <taxon>Bacilli</taxon>
        <taxon>Bacillales</taxon>
        <taxon>Paenibacillaceae</taxon>
        <taxon>Paenibacillus</taxon>
    </lineage>
</organism>
<reference evidence="2 3" key="1">
    <citation type="submission" date="2016-10" db="EMBL/GenBank/DDBJ databases">
        <title>Paenibacillus species isolates.</title>
        <authorList>
            <person name="Beno S.M."/>
        </authorList>
    </citation>
    <scope>NUCLEOTIDE SEQUENCE [LARGE SCALE GENOMIC DNA]</scope>
    <source>
        <strain evidence="2 3">FSL H7-0604</strain>
    </source>
</reference>
<evidence type="ECO:0000259" key="1">
    <source>
        <dbReference type="PROSITE" id="PS50943"/>
    </source>
</evidence>
<dbReference type="Proteomes" id="UP000187465">
    <property type="component" value="Unassembled WGS sequence"/>
</dbReference>
<dbReference type="CDD" id="cd00093">
    <property type="entry name" value="HTH_XRE"/>
    <property type="match status" value="1"/>
</dbReference>
<accession>A0A1R0X1N2</accession>
<comment type="caution">
    <text evidence="2">The sequence shown here is derived from an EMBL/GenBank/DDBJ whole genome shotgun (WGS) entry which is preliminary data.</text>
</comment>
<dbReference type="RefSeq" id="WP_076179538.1">
    <property type="nucleotide sequence ID" value="NZ_MKQP01000040.1"/>
</dbReference>
<dbReference type="Pfam" id="PF01381">
    <property type="entry name" value="HTH_3"/>
    <property type="match status" value="1"/>
</dbReference>
<dbReference type="Gene3D" id="1.10.260.40">
    <property type="entry name" value="lambda repressor-like DNA-binding domains"/>
    <property type="match status" value="1"/>
</dbReference>
<dbReference type="PROSITE" id="PS50943">
    <property type="entry name" value="HTH_CROC1"/>
    <property type="match status" value="1"/>
</dbReference>
<feature type="domain" description="HTH cro/C1-type" evidence="1">
    <location>
        <begin position="10"/>
        <end position="70"/>
    </location>
</feature>